<accession>A0AC35TY87</accession>
<evidence type="ECO:0000313" key="1">
    <source>
        <dbReference type="Proteomes" id="UP000095286"/>
    </source>
</evidence>
<reference evidence="2" key="1">
    <citation type="submission" date="2016-11" db="UniProtKB">
        <authorList>
            <consortium name="WormBaseParasite"/>
        </authorList>
    </citation>
    <scope>IDENTIFICATION</scope>
    <source>
        <strain evidence="2">KR3021</strain>
    </source>
</reference>
<organism evidence="1 2">
    <name type="scientific">Rhabditophanes sp. KR3021</name>
    <dbReference type="NCBI Taxonomy" id="114890"/>
    <lineage>
        <taxon>Eukaryota</taxon>
        <taxon>Metazoa</taxon>
        <taxon>Ecdysozoa</taxon>
        <taxon>Nematoda</taxon>
        <taxon>Chromadorea</taxon>
        <taxon>Rhabditida</taxon>
        <taxon>Tylenchina</taxon>
        <taxon>Panagrolaimomorpha</taxon>
        <taxon>Strongyloidoidea</taxon>
        <taxon>Alloionematidae</taxon>
        <taxon>Rhabditophanes</taxon>
    </lineage>
</organism>
<protein>
    <submittedName>
        <fullName evidence="2">RNA polymerase beta subunit</fullName>
    </submittedName>
</protein>
<dbReference type="WBParaSite" id="RSKR_0000548250.1">
    <property type="protein sequence ID" value="RSKR_0000548250.1"/>
    <property type="gene ID" value="RSKR_0000548250"/>
</dbReference>
<dbReference type="Proteomes" id="UP000095286">
    <property type="component" value="Unplaced"/>
</dbReference>
<name>A0AC35TY87_9BILA</name>
<sequence>MFNAVNNELRCCNPEIGEITDAENFSLSYGMTLRSQPIELPIHLRINFLCSLSRTLKEFYFTSDLIDINDSDVRMAEANPDLEVFKLIDQKCYYFKQLQLIIMNWEQKE</sequence>
<proteinExistence type="predicted"/>
<evidence type="ECO:0000313" key="2">
    <source>
        <dbReference type="WBParaSite" id="RSKR_0000548250.1"/>
    </source>
</evidence>